<evidence type="ECO:0000313" key="7">
    <source>
        <dbReference type="EMBL" id="QCK84404.1"/>
    </source>
</evidence>
<keyword evidence="3" id="KW-0998">Cell outer membrane</keyword>
<dbReference type="PANTHER" id="PTHR30329:SF21">
    <property type="entry name" value="LIPOPROTEIN YIAD-RELATED"/>
    <property type="match status" value="1"/>
</dbReference>
<proteinExistence type="predicted"/>
<dbReference type="InterPro" id="IPR036737">
    <property type="entry name" value="OmpA-like_sf"/>
</dbReference>
<evidence type="ECO:0000256" key="4">
    <source>
        <dbReference type="PROSITE-ProRule" id="PRU00473"/>
    </source>
</evidence>
<keyword evidence="8" id="KW-1185">Reference proteome</keyword>
<dbReference type="SUPFAM" id="SSF103088">
    <property type="entry name" value="OmpA-like"/>
    <property type="match status" value="1"/>
</dbReference>
<dbReference type="GO" id="GO:0009279">
    <property type="term" value="C:cell outer membrane"/>
    <property type="evidence" value="ECO:0007669"/>
    <property type="project" value="UniProtKB-SubCell"/>
</dbReference>
<gene>
    <name evidence="7" type="ORF">E8L99_00645</name>
</gene>
<organism evidence="7 8">
    <name type="scientific">Phreatobacter aquaticus</name>
    <dbReference type="NCBI Taxonomy" id="2570229"/>
    <lineage>
        <taxon>Bacteria</taxon>
        <taxon>Pseudomonadati</taxon>
        <taxon>Pseudomonadota</taxon>
        <taxon>Alphaproteobacteria</taxon>
        <taxon>Hyphomicrobiales</taxon>
        <taxon>Phreatobacteraceae</taxon>
        <taxon>Phreatobacter</taxon>
    </lineage>
</organism>
<evidence type="ECO:0000259" key="6">
    <source>
        <dbReference type="PROSITE" id="PS51123"/>
    </source>
</evidence>
<evidence type="ECO:0000256" key="1">
    <source>
        <dbReference type="ARBA" id="ARBA00004442"/>
    </source>
</evidence>
<dbReference type="InterPro" id="IPR050330">
    <property type="entry name" value="Bact_OuterMem_StrucFunc"/>
</dbReference>
<keyword evidence="2 4" id="KW-0472">Membrane</keyword>
<comment type="subcellular location">
    <subcellularLocation>
        <location evidence="1">Cell outer membrane</location>
    </subcellularLocation>
</comment>
<evidence type="ECO:0000256" key="2">
    <source>
        <dbReference type="ARBA" id="ARBA00023136"/>
    </source>
</evidence>
<feature type="region of interest" description="Disordered" evidence="5">
    <location>
        <begin position="211"/>
        <end position="256"/>
    </location>
</feature>
<reference evidence="7 8" key="1">
    <citation type="submission" date="2019-04" db="EMBL/GenBank/DDBJ databases">
        <title>Phreatobacter aquaticus sp. nov.</title>
        <authorList>
            <person name="Choi A."/>
            <person name="Baek K."/>
        </authorList>
    </citation>
    <scope>NUCLEOTIDE SEQUENCE [LARGE SCALE GENOMIC DNA]</scope>
    <source>
        <strain evidence="7 8">NMCR1094</strain>
    </source>
</reference>
<dbReference type="InterPro" id="IPR006665">
    <property type="entry name" value="OmpA-like"/>
</dbReference>
<dbReference type="PROSITE" id="PS51123">
    <property type="entry name" value="OMPA_2"/>
    <property type="match status" value="1"/>
</dbReference>
<dbReference type="EMBL" id="CP039865">
    <property type="protein sequence ID" value="QCK84404.1"/>
    <property type="molecule type" value="Genomic_DNA"/>
</dbReference>
<dbReference type="Pfam" id="PF00691">
    <property type="entry name" value="OmpA"/>
    <property type="match status" value="1"/>
</dbReference>
<dbReference type="CDD" id="cd07185">
    <property type="entry name" value="OmpA_C-like"/>
    <property type="match status" value="1"/>
</dbReference>
<evidence type="ECO:0000256" key="3">
    <source>
        <dbReference type="ARBA" id="ARBA00023237"/>
    </source>
</evidence>
<dbReference type="PRINTS" id="PR01021">
    <property type="entry name" value="OMPADOMAIN"/>
</dbReference>
<dbReference type="OrthoDB" id="5525824at2"/>
<feature type="domain" description="OmpA-like" evidence="6">
    <location>
        <begin position="564"/>
        <end position="682"/>
    </location>
</feature>
<accession>A0A4D7QG04</accession>
<dbReference type="AlphaFoldDB" id="A0A4D7QG04"/>
<feature type="compositionally biased region" description="Low complexity" evidence="5">
    <location>
        <begin position="231"/>
        <end position="256"/>
    </location>
</feature>
<evidence type="ECO:0000256" key="5">
    <source>
        <dbReference type="SAM" id="MobiDB-lite"/>
    </source>
</evidence>
<protein>
    <submittedName>
        <fullName evidence="7">OmpA family protein</fullName>
    </submittedName>
</protein>
<dbReference type="RefSeq" id="WP_137097740.1">
    <property type="nucleotide sequence ID" value="NZ_CP039865.1"/>
</dbReference>
<evidence type="ECO:0000313" key="8">
    <source>
        <dbReference type="Proteomes" id="UP000298588"/>
    </source>
</evidence>
<name>A0A4D7QG04_9HYPH</name>
<dbReference type="Gene3D" id="3.30.1330.60">
    <property type="entry name" value="OmpA-like domain"/>
    <property type="match status" value="1"/>
</dbReference>
<dbReference type="KEGG" id="paqt:E8L99_00645"/>
<sequence length="682" mass="68963">MLLQPHLWLQGLLPVALVAGGALWWKQADIERDLSERTSRAIAAVSPMVDGKPWANVTVVGRDVTIAGQAPADLDLSRSETLAEGTFGVRLARVPAGLLPEANPFGWSARRDGQKISLSGFVATDGSRARIVEAARQALPGGEIVDQMISARNVPPSAAETAVVALAQLGRLANGSVSLAGSTLRITGGGADAATQAAISSVVAGLPQGASPSRVVIDQPDPPPTVPPAPGSAAPAPSVQAPATSQTASAPTTTAAPLTAWTATKSGTGVVLGGSIASEDARRRILAAARAATAGRITDGMTVAANVAPAAEAQAIAILRQMADLTAAQATISDKAVSLSGQASDPDGYARLSVTPLRPIEGFSLGAVEITPPRVELFSWRARKRDNMLMLDGLAPSSNERIAVLTEAAAGGLRVVDEMRVATGLLPGIDYGKVTGALVAALARLSDGSVEISGSRVAVTGRAPDAATADAIRAGLALLGAPLTVTTDISLVPPAPPSVPGPVAAIAPAAVPSAAAPAAPIAAAPGAVPPGAVPPVAANPATPPAGSPAPVAAVAAPGAIDCGPRIAAAIGADRLLFDYWKSDPRSEAAPAFDRLAAAMRGCRPPTKIEVSGHADIRNVSNSNQILSELRARAVRDELIRRGVDPAILIAVGYAATRPIVPNDTEEHMAQNRRVDITDLTGR</sequence>
<dbReference type="Gene3D" id="3.40.1520.20">
    <property type="match status" value="3"/>
</dbReference>
<dbReference type="InterPro" id="IPR006664">
    <property type="entry name" value="OMP_bac"/>
</dbReference>
<dbReference type="PANTHER" id="PTHR30329">
    <property type="entry name" value="STATOR ELEMENT OF FLAGELLAR MOTOR COMPLEX"/>
    <property type="match status" value="1"/>
</dbReference>
<dbReference type="Proteomes" id="UP000298588">
    <property type="component" value="Chromosome"/>
</dbReference>
<feature type="compositionally biased region" description="Pro residues" evidence="5">
    <location>
        <begin position="220"/>
        <end position="230"/>
    </location>
</feature>